<dbReference type="Proteomes" id="UP000799324">
    <property type="component" value="Unassembled WGS sequence"/>
</dbReference>
<proteinExistence type="predicted"/>
<gene>
    <name evidence="1" type="ORF">K491DRAFT_717560</name>
</gene>
<dbReference type="EMBL" id="MU004371">
    <property type="protein sequence ID" value="KAF2654027.1"/>
    <property type="molecule type" value="Genomic_DNA"/>
</dbReference>
<evidence type="ECO:0008006" key="3">
    <source>
        <dbReference type="Google" id="ProtNLM"/>
    </source>
</evidence>
<reference evidence="1" key="1">
    <citation type="journal article" date="2020" name="Stud. Mycol.">
        <title>101 Dothideomycetes genomes: a test case for predicting lifestyles and emergence of pathogens.</title>
        <authorList>
            <person name="Haridas S."/>
            <person name="Albert R."/>
            <person name="Binder M."/>
            <person name="Bloem J."/>
            <person name="Labutti K."/>
            <person name="Salamov A."/>
            <person name="Andreopoulos B."/>
            <person name="Baker S."/>
            <person name="Barry K."/>
            <person name="Bills G."/>
            <person name="Bluhm B."/>
            <person name="Cannon C."/>
            <person name="Castanera R."/>
            <person name="Culley D."/>
            <person name="Daum C."/>
            <person name="Ezra D."/>
            <person name="Gonzalez J."/>
            <person name="Henrissat B."/>
            <person name="Kuo A."/>
            <person name="Liang C."/>
            <person name="Lipzen A."/>
            <person name="Lutzoni F."/>
            <person name="Magnuson J."/>
            <person name="Mondo S."/>
            <person name="Nolan M."/>
            <person name="Ohm R."/>
            <person name="Pangilinan J."/>
            <person name="Park H.-J."/>
            <person name="Ramirez L."/>
            <person name="Alfaro M."/>
            <person name="Sun H."/>
            <person name="Tritt A."/>
            <person name="Yoshinaga Y."/>
            <person name="Zwiers L.-H."/>
            <person name="Turgeon B."/>
            <person name="Goodwin S."/>
            <person name="Spatafora J."/>
            <person name="Crous P."/>
            <person name="Grigoriev I."/>
        </authorList>
    </citation>
    <scope>NUCLEOTIDE SEQUENCE</scope>
    <source>
        <strain evidence="1">CBS 122681</strain>
    </source>
</reference>
<evidence type="ECO:0000313" key="1">
    <source>
        <dbReference type="EMBL" id="KAF2654027.1"/>
    </source>
</evidence>
<accession>A0A6A6T3Y8</accession>
<keyword evidence="2" id="KW-1185">Reference proteome</keyword>
<name>A0A6A6T3Y8_9PLEO</name>
<evidence type="ECO:0000313" key="2">
    <source>
        <dbReference type="Proteomes" id="UP000799324"/>
    </source>
</evidence>
<protein>
    <recommendedName>
        <fullName evidence="3">F-box domain-containing protein</fullName>
    </recommendedName>
</protein>
<sequence length="127" mass="14608">MATITSCPVEIVNLFLEGLPLADLRSFRLTCTTNETKSFEYFRKTHFTQKVINIDPENIARLSEIAKNKNLGCAIQTLIVTFHDKGLRWAADSPTNKLTKTAFRRRIWRRPLNKLPESGLLETPYLQ</sequence>
<organism evidence="1 2">
    <name type="scientific">Lophiostoma macrostomum CBS 122681</name>
    <dbReference type="NCBI Taxonomy" id="1314788"/>
    <lineage>
        <taxon>Eukaryota</taxon>
        <taxon>Fungi</taxon>
        <taxon>Dikarya</taxon>
        <taxon>Ascomycota</taxon>
        <taxon>Pezizomycotina</taxon>
        <taxon>Dothideomycetes</taxon>
        <taxon>Pleosporomycetidae</taxon>
        <taxon>Pleosporales</taxon>
        <taxon>Lophiostomataceae</taxon>
        <taxon>Lophiostoma</taxon>
    </lineage>
</organism>
<dbReference type="AlphaFoldDB" id="A0A6A6T3Y8"/>